<evidence type="ECO:0000313" key="2">
    <source>
        <dbReference type="Proteomes" id="UP001610335"/>
    </source>
</evidence>
<evidence type="ECO:0000313" key="1">
    <source>
        <dbReference type="EMBL" id="KAL2834848.1"/>
    </source>
</evidence>
<proteinExistence type="predicted"/>
<accession>A0ABR4J473</accession>
<sequence length="368" mass="41062">MKRQLLETTDWGAVRAARPVQVSFTPQEDLERFGKRRRLTKNDHERLNISKMPRLSLREEIPSEGDIPKNLEIRINGHRLGQHDTGINEETPLDIVSSQSMLLDDESLDSNHRFDIRVSLPSNSATRSASKLSMLSNGSQLCYISDVPDKTNSASDARGNPMHNQDTSEWMDWISDEHMLQGLQSNESSSIIPHAESPVRRRFTIDEQAIADREGRFKFPSPGAEPWITQFLHEGSYGACVRSPIKPSSQMGARIALGQCDNMAGPPSSNFPHFSWLPWPYPDGQRAGNNEYGAGTSMPPIQDYTNLSRSSVSGEQVIPLTIYGQPVVFQSIDMEIDVDQANASFAPSCRSQTREAQIPFRYTGSLSG</sequence>
<dbReference type="EMBL" id="JBFXLS010000001">
    <property type="protein sequence ID" value="KAL2834848.1"/>
    <property type="molecule type" value="Genomic_DNA"/>
</dbReference>
<keyword evidence="2" id="KW-1185">Reference proteome</keyword>
<protein>
    <submittedName>
        <fullName evidence="1">Uncharacterized protein</fullName>
    </submittedName>
</protein>
<comment type="caution">
    <text evidence="1">The sequence shown here is derived from an EMBL/GenBank/DDBJ whole genome shotgun (WGS) entry which is preliminary data.</text>
</comment>
<reference evidence="1 2" key="1">
    <citation type="submission" date="2024-07" db="EMBL/GenBank/DDBJ databases">
        <title>Section-level genome sequencing and comparative genomics of Aspergillus sections Usti and Cavernicolus.</title>
        <authorList>
            <consortium name="Lawrence Berkeley National Laboratory"/>
            <person name="Nybo J.L."/>
            <person name="Vesth T.C."/>
            <person name="Theobald S."/>
            <person name="Frisvad J.C."/>
            <person name="Larsen T.O."/>
            <person name="Kjaerboelling I."/>
            <person name="Rothschild-Mancinelli K."/>
            <person name="Lyhne E.K."/>
            <person name="Kogle M.E."/>
            <person name="Barry K."/>
            <person name="Clum A."/>
            <person name="Na H."/>
            <person name="Ledsgaard L."/>
            <person name="Lin J."/>
            <person name="Lipzen A."/>
            <person name="Kuo A."/>
            <person name="Riley R."/>
            <person name="Mondo S."/>
            <person name="LaButti K."/>
            <person name="Haridas S."/>
            <person name="Pangalinan J."/>
            <person name="Salamov A.A."/>
            <person name="Simmons B.A."/>
            <person name="Magnuson J.K."/>
            <person name="Chen J."/>
            <person name="Drula E."/>
            <person name="Henrissat B."/>
            <person name="Wiebenga A."/>
            <person name="Lubbers R.J."/>
            <person name="Gomes A.C."/>
            <person name="Makela M.R."/>
            <person name="Stajich J."/>
            <person name="Grigoriev I.V."/>
            <person name="Mortensen U.H."/>
            <person name="De vries R.P."/>
            <person name="Baker S.E."/>
            <person name="Andersen M.R."/>
        </authorList>
    </citation>
    <scope>NUCLEOTIDE SEQUENCE [LARGE SCALE GENOMIC DNA]</scope>
    <source>
        <strain evidence="1 2">CBS 600.67</strain>
    </source>
</reference>
<organism evidence="1 2">
    <name type="scientific">Aspergillus cavernicola</name>
    <dbReference type="NCBI Taxonomy" id="176166"/>
    <lineage>
        <taxon>Eukaryota</taxon>
        <taxon>Fungi</taxon>
        <taxon>Dikarya</taxon>
        <taxon>Ascomycota</taxon>
        <taxon>Pezizomycotina</taxon>
        <taxon>Eurotiomycetes</taxon>
        <taxon>Eurotiomycetidae</taxon>
        <taxon>Eurotiales</taxon>
        <taxon>Aspergillaceae</taxon>
        <taxon>Aspergillus</taxon>
        <taxon>Aspergillus subgen. Nidulantes</taxon>
    </lineage>
</organism>
<name>A0ABR4J473_9EURO</name>
<dbReference type="Proteomes" id="UP001610335">
    <property type="component" value="Unassembled WGS sequence"/>
</dbReference>
<gene>
    <name evidence="1" type="ORF">BDW59DRAFT_136702</name>
</gene>